<dbReference type="Proteomes" id="UP000582837">
    <property type="component" value="Unassembled WGS sequence"/>
</dbReference>
<dbReference type="Pfam" id="PF08447">
    <property type="entry name" value="PAS_3"/>
    <property type="match status" value="1"/>
</dbReference>
<dbReference type="Gene3D" id="3.30.450.40">
    <property type="match status" value="1"/>
</dbReference>
<dbReference type="PRINTS" id="PR00344">
    <property type="entry name" value="BCTRLSENSOR"/>
</dbReference>
<dbReference type="PROSITE" id="PS50109">
    <property type="entry name" value="HIS_KIN"/>
    <property type="match status" value="1"/>
</dbReference>
<dbReference type="InterPro" id="IPR003594">
    <property type="entry name" value="HATPase_dom"/>
</dbReference>
<dbReference type="InterPro" id="IPR013655">
    <property type="entry name" value="PAS_fold_3"/>
</dbReference>
<evidence type="ECO:0000259" key="12">
    <source>
        <dbReference type="PROSITE" id="PS50110"/>
    </source>
</evidence>
<dbReference type="InterPro" id="IPR003661">
    <property type="entry name" value="HisK_dim/P_dom"/>
</dbReference>
<dbReference type="PROSITE" id="PS50112">
    <property type="entry name" value="PAS"/>
    <property type="match status" value="2"/>
</dbReference>
<dbReference type="InterPro" id="IPR000014">
    <property type="entry name" value="PAS"/>
</dbReference>
<dbReference type="SMART" id="SM00388">
    <property type="entry name" value="HisKA"/>
    <property type="match status" value="1"/>
</dbReference>
<feature type="region of interest" description="Disordered" evidence="10">
    <location>
        <begin position="1"/>
        <end position="23"/>
    </location>
</feature>
<keyword evidence="6" id="KW-0418">Kinase</keyword>
<dbReference type="Pfam" id="PF13185">
    <property type="entry name" value="GAF_2"/>
    <property type="match status" value="1"/>
</dbReference>
<evidence type="ECO:0000256" key="3">
    <source>
        <dbReference type="ARBA" id="ARBA00022553"/>
    </source>
</evidence>
<evidence type="ECO:0000256" key="2">
    <source>
        <dbReference type="ARBA" id="ARBA00012438"/>
    </source>
</evidence>
<feature type="domain" description="Histidine kinase" evidence="11">
    <location>
        <begin position="592"/>
        <end position="815"/>
    </location>
</feature>
<feature type="domain" description="PAS" evidence="13">
    <location>
        <begin position="329"/>
        <end position="381"/>
    </location>
</feature>
<evidence type="ECO:0000259" key="11">
    <source>
        <dbReference type="PROSITE" id="PS50109"/>
    </source>
</evidence>
<dbReference type="CDD" id="cd00082">
    <property type="entry name" value="HisKA"/>
    <property type="match status" value="1"/>
</dbReference>
<feature type="region of interest" description="Disordered" evidence="10">
    <location>
        <begin position="482"/>
        <end position="508"/>
    </location>
</feature>
<evidence type="ECO:0000259" key="13">
    <source>
        <dbReference type="PROSITE" id="PS50112"/>
    </source>
</evidence>
<evidence type="ECO:0000259" key="14">
    <source>
        <dbReference type="PROSITE" id="PS50113"/>
    </source>
</evidence>
<dbReference type="Pfam" id="PF08448">
    <property type="entry name" value="PAS_4"/>
    <property type="match status" value="1"/>
</dbReference>
<dbReference type="PROSITE" id="PS50110">
    <property type="entry name" value="RESPONSE_REGULATORY"/>
    <property type="match status" value="1"/>
</dbReference>
<comment type="caution">
    <text evidence="15">The sequence shown here is derived from an EMBL/GenBank/DDBJ whole genome shotgun (WGS) entry which is preliminary data.</text>
</comment>
<dbReference type="PROSITE" id="PS50113">
    <property type="entry name" value="PAC"/>
    <property type="match status" value="3"/>
</dbReference>
<dbReference type="Pfam" id="PF00512">
    <property type="entry name" value="HisKA"/>
    <property type="match status" value="1"/>
</dbReference>
<dbReference type="SUPFAM" id="SSF55785">
    <property type="entry name" value="PYP-like sensor domain (PAS domain)"/>
    <property type="match status" value="3"/>
</dbReference>
<reference evidence="15 16" key="1">
    <citation type="submission" date="2020-08" db="EMBL/GenBank/DDBJ databases">
        <title>Genomic Encyclopedia of Type Strains, Phase IV (KMG-IV): sequencing the most valuable type-strain genomes for metagenomic binning, comparative biology and taxonomic classification.</title>
        <authorList>
            <person name="Goeker M."/>
        </authorList>
    </citation>
    <scope>NUCLEOTIDE SEQUENCE [LARGE SCALE GENOMIC DNA]</scope>
    <source>
        <strain evidence="15 16">DSM 29007</strain>
    </source>
</reference>
<dbReference type="GO" id="GO:0000155">
    <property type="term" value="F:phosphorelay sensor kinase activity"/>
    <property type="evidence" value="ECO:0007669"/>
    <property type="project" value="InterPro"/>
</dbReference>
<dbReference type="PANTHER" id="PTHR43065:SF46">
    <property type="entry name" value="C4-DICARBOXYLATE TRANSPORT SENSOR PROTEIN DCTB"/>
    <property type="match status" value="1"/>
</dbReference>
<keyword evidence="8" id="KW-0902">Two-component regulatory system</keyword>
<dbReference type="Gene3D" id="3.40.50.2300">
    <property type="match status" value="1"/>
</dbReference>
<dbReference type="InterPro" id="IPR005467">
    <property type="entry name" value="His_kinase_dom"/>
</dbReference>
<dbReference type="InterPro" id="IPR011006">
    <property type="entry name" value="CheY-like_superfamily"/>
</dbReference>
<protein>
    <recommendedName>
        <fullName evidence="2">histidine kinase</fullName>
        <ecNumber evidence="2">2.7.13.3</ecNumber>
    </recommendedName>
</protein>
<dbReference type="InterPro" id="IPR029016">
    <property type="entry name" value="GAF-like_dom_sf"/>
</dbReference>
<evidence type="ECO:0000256" key="10">
    <source>
        <dbReference type="SAM" id="MobiDB-lite"/>
    </source>
</evidence>
<comment type="catalytic activity">
    <reaction evidence="1">
        <text>ATP + protein L-histidine = ADP + protein N-phospho-L-histidine.</text>
        <dbReference type="EC" id="2.7.13.3"/>
    </reaction>
</comment>
<keyword evidence="16" id="KW-1185">Reference proteome</keyword>
<dbReference type="InterPro" id="IPR035965">
    <property type="entry name" value="PAS-like_dom_sf"/>
</dbReference>
<feature type="domain" description="PAC" evidence="14">
    <location>
        <begin position="401"/>
        <end position="453"/>
    </location>
</feature>
<dbReference type="InterPro" id="IPR003018">
    <property type="entry name" value="GAF"/>
</dbReference>
<keyword evidence="5" id="KW-0547">Nucleotide-binding</keyword>
<dbReference type="Pfam" id="PF00072">
    <property type="entry name" value="Response_reg"/>
    <property type="match status" value="1"/>
</dbReference>
<feature type="domain" description="Response regulatory" evidence="12">
    <location>
        <begin position="836"/>
        <end position="952"/>
    </location>
</feature>
<name>A0A841H1I5_9BACT</name>
<evidence type="ECO:0000313" key="15">
    <source>
        <dbReference type="EMBL" id="MBB6071806.1"/>
    </source>
</evidence>
<evidence type="ECO:0000256" key="9">
    <source>
        <dbReference type="PROSITE-ProRule" id="PRU00169"/>
    </source>
</evidence>
<dbReference type="SMART" id="SM00091">
    <property type="entry name" value="PAS"/>
    <property type="match status" value="3"/>
</dbReference>
<dbReference type="InterPro" id="IPR000700">
    <property type="entry name" value="PAS-assoc_C"/>
</dbReference>
<dbReference type="SUPFAM" id="SSF55781">
    <property type="entry name" value="GAF domain-like"/>
    <property type="match status" value="1"/>
</dbReference>
<dbReference type="RefSeq" id="WP_170032601.1">
    <property type="nucleotide sequence ID" value="NZ_JABDTL010000001.1"/>
</dbReference>
<dbReference type="AlphaFoldDB" id="A0A841H1I5"/>
<evidence type="ECO:0000256" key="6">
    <source>
        <dbReference type="ARBA" id="ARBA00022777"/>
    </source>
</evidence>
<evidence type="ECO:0000256" key="7">
    <source>
        <dbReference type="ARBA" id="ARBA00022840"/>
    </source>
</evidence>
<dbReference type="SUPFAM" id="SSF47384">
    <property type="entry name" value="Homodimeric domain of signal transducing histidine kinase"/>
    <property type="match status" value="1"/>
</dbReference>
<dbReference type="GO" id="GO:0005524">
    <property type="term" value="F:ATP binding"/>
    <property type="evidence" value="ECO:0007669"/>
    <property type="project" value="UniProtKB-KW"/>
</dbReference>
<dbReference type="Gene3D" id="3.30.450.20">
    <property type="entry name" value="PAS domain"/>
    <property type="match status" value="3"/>
</dbReference>
<feature type="modified residue" description="4-aspartylphosphate" evidence="9">
    <location>
        <position position="887"/>
    </location>
</feature>
<evidence type="ECO:0000256" key="8">
    <source>
        <dbReference type="ARBA" id="ARBA00023012"/>
    </source>
</evidence>
<gene>
    <name evidence="15" type="ORF">HNQ61_003445</name>
</gene>
<keyword evidence="7" id="KW-0067">ATP-binding</keyword>
<keyword evidence="3 9" id="KW-0597">Phosphoprotein</keyword>
<feature type="domain" description="PAC" evidence="14">
    <location>
        <begin position="276"/>
        <end position="328"/>
    </location>
</feature>
<dbReference type="Pfam" id="PF13426">
    <property type="entry name" value="PAS_9"/>
    <property type="match status" value="1"/>
</dbReference>
<dbReference type="PANTHER" id="PTHR43065">
    <property type="entry name" value="SENSOR HISTIDINE KINASE"/>
    <property type="match status" value="1"/>
</dbReference>
<organism evidence="15 16">
    <name type="scientific">Longimicrobium terrae</name>
    <dbReference type="NCBI Taxonomy" id="1639882"/>
    <lineage>
        <taxon>Bacteria</taxon>
        <taxon>Pseudomonadati</taxon>
        <taxon>Gemmatimonadota</taxon>
        <taxon>Longimicrobiia</taxon>
        <taxon>Longimicrobiales</taxon>
        <taxon>Longimicrobiaceae</taxon>
        <taxon>Longimicrobium</taxon>
    </lineage>
</organism>
<proteinExistence type="predicted"/>
<dbReference type="InterPro" id="IPR036097">
    <property type="entry name" value="HisK_dim/P_sf"/>
</dbReference>
<dbReference type="Gene3D" id="3.30.565.10">
    <property type="entry name" value="Histidine kinase-like ATPase, C-terminal domain"/>
    <property type="match status" value="1"/>
</dbReference>
<dbReference type="Pfam" id="PF02518">
    <property type="entry name" value="HATPase_c"/>
    <property type="match status" value="1"/>
</dbReference>
<evidence type="ECO:0000313" key="16">
    <source>
        <dbReference type="Proteomes" id="UP000582837"/>
    </source>
</evidence>
<dbReference type="SUPFAM" id="SSF55874">
    <property type="entry name" value="ATPase domain of HSP90 chaperone/DNA topoisomerase II/histidine kinase"/>
    <property type="match status" value="1"/>
</dbReference>
<feature type="domain" description="PAC" evidence="14">
    <location>
        <begin position="525"/>
        <end position="579"/>
    </location>
</feature>
<dbReference type="InterPro" id="IPR013656">
    <property type="entry name" value="PAS_4"/>
</dbReference>
<dbReference type="InterPro" id="IPR036890">
    <property type="entry name" value="HATPase_C_sf"/>
</dbReference>
<dbReference type="InterPro" id="IPR001610">
    <property type="entry name" value="PAC"/>
</dbReference>
<keyword evidence="4" id="KW-0808">Transferase</keyword>
<dbReference type="EC" id="2.7.13.3" evidence="2"/>
<dbReference type="NCBIfam" id="TIGR00229">
    <property type="entry name" value="sensory_box"/>
    <property type="match status" value="3"/>
</dbReference>
<evidence type="ECO:0000256" key="1">
    <source>
        <dbReference type="ARBA" id="ARBA00000085"/>
    </source>
</evidence>
<feature type="domain" description="PAS" evidence="13">
    <location>
        <begin position="200"/>
        <end position="264"/>
    </location>
</feature>
<accession>A0A841H1I5</accession>
<dbReference type="InterPro" id="IPR004358">
    <property type="entry name" value="Sig_transdc_His_kin-like_C"/>
</dbReference>
<sequence length="970" mass="105479">MPPAHTPASPDSAPSLRSAEEQARRMAERMRAVAIAGSGVIGARTLDDLQRVLQAACERVIGLDVFGLSVYDAERDVLSFPAGADLHTHVPAVVIPLAGTPAERVIRRRETLLTLSSDDPAGRGAVVVGTGRRSESIIRTPLLAGDRALGMLCVQSYTPGLYTDEDVEVLQTLAALAGTALLNVQYLAEREAAQRAVQESEERFRHLVTSLPSIVYMVEAAPPFHPMYVSPAAESLGYPVMEWIRRPDLWMSILHPDDRERVLEQTMAAQLAGVPLDYEYRVVAADGAVHWLRDTGSFVHDPAGRPLYWQGVMMDVTPQRQAEQAAREGEARYRALFEEVPVGIYRTLPDGRFLDANPALASILGFPDVESLMRRPATELYLDPGERNRWRAQADREGVTTGYELEFLTMGGERIWIRHSARAVKGPDGDVLYYEGSVEDITAHKRAGQALRESEEYFRVLTENSTETVAVLNRDATIRYSSAASGLPQDQARAPGPPRSAFSRVHPDDQAEARRAFRATLERPGGVEVTVLRETAGNGTWRTMEVTAKNLLDRPPVSGIVVATRDITERVGLEEQLRQASRMEAVGKLAGGIAHDFNNLLTAIRGNADLLLMDAAPGDPIREDLQEIRKAADRAAELIGQLLAFSRRQVLKPRVLRLNDRIEEMRKMLSRVIGEDVEIVTRLDAALGEVTADPTQMEQVILNLAVNARDAMRGGGTLTLQTCNAEWTAADRAPNVTVAPGAYVRLDVTDTGPGIAPEVLPHIFEPFYTTKPVGAGPGLGLATVQGVVDQSGGYVWAETWAGRGTRFTILLPRTDAPVPDADGPDEAPVEGSATGTLLLVEDEPSVRLLARKVLARMGYSVLEAENGEEAIRVAALHDGPIDLLVTDVVMPRLGGPEAARGIRLTRPGLRVVYMSGYAEDAVERHGVLEPGTAFVQKPFAPASLAQAVRQVLAGTWSAGPEDEVEGDRFA</sequence>
<dbReference type="SMART" id="SM00065">
    <property type="entry name" value="GAF"/>
    <property type="match status" value="1"/>
</dbReference>
<dbReference type="SMART" id="SM00086">
    <property type="entry name" value="PAC"/>
    <property type="match status" value="3"/>
</dbReference>
<dbReference type="Gene3D" id="1.10.287.130">
    <property type="match status" value="1"/>
</dbReference>
<dbReference type="SMART" id="SM00387">
    <property type="entry name" value="HATPase_c"/>
    <property type="match status" value="1"/>
</dbReference>
<dbReference type="SUPFAM" id="SSF52172">
    <property type="entry name" value="CheY-like"/>
    <property type="match status" value="1"/>
</dbReference>
<dbReference type="CDD" id="cd00130">
    <property type="entry name" value="PAS"/>
    <property type="match status" value="2"/>
</dbReference>
<dbReference type="InterPro" id="IPR001789">
    <property type="entry name" value="Sig_transdc_resp-reg_receiver"/>
</dbReference>
<dbReference type="SMART" id="SM00448">
    <property type="entry name" value="REC"/>
    <property type="match status" value="1"/>
</dbReference>
<dbReference type="EMBL" id="JACHIA010000010">
    <property type="protein sequence ID" value="MBB6071806.1"/>
    <property type="molecule type" value="Genomic_DNA"/>
</dbReference>
<evidence type="ECO:0000256" key="4">
    <source>
        <dbReference type="ARBA" id="ARBA00022679"/>
    </source>
</evidence>
<evidence type="ECO:0000256" key="5">
    <source>
        <dbReference type="ARBA" id="ARBA00022741"/>
    </source>
</evidence>